<evidence type="ECO:0000256" key="1">
    <source>
        <dbReference type="SAM" id="Coils"/>
    </source>
</evidence>
<reference evidence="3" key="1">
    <citation type="submission" date="2012-08" db="EMBL/GenBank/DDBJ databases">
        <title>The Genome Sequence of Wuchereria bancrofti.</title>
        <authorList>
            <person name="Nutman T.B."/>
            <person name="Fink D.L."/>
            <person name="Russ C."/>
            <person name="Young S."/>
            <person name="Zeng Q."/>
            <person name="Koehrsen M."/>
            <person name="Alvarado L."/>
            <person name="Berlin A."/>
            <person name="Chapman S.B."/>
            <person name="Chen Z."/>
            <person name="Freedman E."/>
            <person name="Gellesch M."/>
            <person name="Goldberg J."/>
            <person name="Griggs A."/>
            <person name="Gujja S."/>
            <person name="Heilman E.R."/>
            <person name="Heiman D."/>
            <person name="Hepburn T."/>
            <person name="Howarth C."/>
            <person name="Jen D."/>
            <person name="Larson L."/>
            <person name="Lewis B."/>
            <person name="Mehta T."/>
            <person name="Park D."/>
            <person name="Pearson M."/>
            <person name="Roberts A."/>
            <person name="Saif S."/>
            <person name="Shea T."/>
            <person name="Shenoy N."/>
            <person name="Sisk P."/>
            <person name="Stolte C."/>
            <person name="Sykes S."/>
            <person name="Walk T."/>
            <person name="White J."/>
            <person name="Yandava C."/>
            <person name="Haas B."/>
            <person name="Henn M.R."/>
            <person name="Nusbaum C."/>
            <person name="Birren B."/>
        </authorList>
    </citation>
    <scope>NUCLEOTIDE SEQUENCE [LARGE SCALE GENOMIC DNA]</scope>
    <source>
        <strain evidence="3">NA</strain>
    </source>
</reference>
<dbReference type="AlphaFoldDB" id="J9EA58"/>
<accession>J9EA58</accession>
<protein>
    <submittedName>
        <fullName evidence="2">Uncharacterized protein</fullName>
    </submittedName>
</protein>
<sequence>MDGNKNEIELLRIENKDLTTKLETLKQKRKNDYPKLTEYERNVAELEALREFKFKLVEANSKLQRQLQKKEK</sequence>
<dbReference type="EMBL" id="ADBV01013247">
    <property type="protein sequence ID" value="EJW73882.1"/>
    <property type="molecule type" value="Genomic_DNA"/>
</dbReference>
<dbReference type="Proteomes" id="UP000004810">
    <property type="component" value="Unassembled WGS sequence"/>
</dbReference>
<keyword evidence="1" id="KW-0175">Coiled coil</keyword>
<gene>
    <name evidence="2" type="ORF">WUBG_15212</name>
</gene>
<evidence type="ECO:0000313" key="3">
    <source>
        <dbReference type="Proteomes" id="UP000004810"/>
    </source>
</evidence>
<organism evidence="2 3">
    <name type="scientific">Wuchereria bancrofti</name>
    <dbReference type="NCBI Taxonomy" id="6293"/>
    <lineage>
        <taxon>Eukaryota</taxon>
        <taxon>Metazoa</taxon>
        <taxon>Ecdysozoa</taxon>
        <taxon>Nematoda</taxon>
        <taxon>Chromadorea</taxon>
        <taxon>Rhabditida</taxon>
        <taxon>Spirurina</taxon>
        <taxon>Spiruromorpha</taxon>
        <taxon>Filarioidea</taxon>
        <taxon>Onchocercidae</taxon>
        <taxon>Wuchereria</taxon>
    </lineage>
</organism>
<feature type="coiled-coil region" evidence="1">
    <location>
        <begin position="1"/>
        <end position="28"/>
    </location>
</feature>
<evidence type="ECO:0000313" key="2">
    <source>
        <dbReference type="EMBL" id="EJW73882.1"/>
    </source>
</evidence>
<proteinExistence type="predicted"/>
<comment type="caution">
    <text evidence="2">The sequence shown here is derived from an EMBL/GenBank/DDBJ whole genome shotgun (WGS) entry which is preliminary data.</text>
</comment>
<name>J9EA58_WUCBA</name>
<feature type="non-terminal residue" evidence="2">
    <location>
        <position position="72"/>
    </location>
</feature>